<comment type="caution">
    <text evidence="5">The sequence shown here is derived from an EMBL/GenBank/DDBJ whole genome shotgun (WGS) entry which is preliminary data.</text>
</comment>
<name>A0A3D2XD97_9FIRM</name>
<comment type="similarity">
    <text evidence="1">Belongs to the peptidase S51 family.</text>
</comment>
<keyword evidence="2" id="KW-0645">Protease</keyword>
<dbReference type="Gene3D" id="3.40.50.880">
    <property type="match status" value="1"/>
</dbReference>
<dbReference type="Pfam" id="PF03575">
    <property type="entry name" value="Peptidase_S51"/>
    <property type="match status" value="1"/>
</dbReference>
<keyword evidence="4" id="KW-0720">Serine protease</keyword>
<dbReference type="InterPro" id="IPR005320">
    <property type="entry name" value="Peptidase_S51"/>
</dbReference>
<dbReference type="SUPFAM" id="SSF52317">
    <property type="entry name" value="Class I glutamine amidotransferase-like"/>
    <property type="match status" value="1"/>
</dbReference>
<proteinExistence type="inferred from homology"/>
<reference evidence="5 6" key="1">
    <citation type="journal article" date="2018" name="Nat. Biotechnol.">
        <title>A standardized bacterial taxonomy based on genome phylogeny substantially revises the tree of life.</title>
        <authorList>
            <person name="Parks D.H."/>
            <person name="Chuvochina M."/>
            <person name="Waite D.W."/>
            <person name="Rinke C."/>
            <person name="Skarshewski A."/>
            <person name="Chaumeil P.A."/>
            <person name="Hugenholtz P."/>
        </authorList>
    </citation>
    <scope>NUCLEOTIDE SEQUENCE [LARGE SCALE GENOMIC DNA]</scope>
    <source>
        <strain evidence="5">UBA11728</strain>
    </source>
</reference>
<dbReference type="Proteomes" id="UP000262969">
    <property type="component" value="Unassembled WGS sequence"/>
</dbReference>
<keyword evidence="3" id="KW-0378">Hydrolase</keyword>
<evidence type="ECO:0000313" key="5">
    <source>
        <dbReference type="EMBL" id="HCL04308.1"/>
    </source>
</evidence>
<evidence type="ECO:0000256" key="3">
    <source>
        <dbReference type="ARBA" id="ARBA00022801"/>
    </source>
</evidence>
<dbReference type="EMBL" id="DPVV01000596">
    <property type="protein sequence ID" value="HCL04308.1"/>
    <property type="molecule type" value="Genomic_DNA"/>
</dbReference>
<evidence type="ECO:0000256" key="1">
    <source>
        <dbReference type="ARBA" id="ARBA00006534"/>
    </source>
</evidence>
<gene>
    <name evidence="5" type="ORF">DHW61_18180</name>
</gene>
<organism evidence="5 6">
    <name type="scientific">Lachnoclostridium phytofermentans</name>
    <dbReference type="NCBI Taxonomy" id="66219"/>
    <lineage>
        <taxon>Bacteria</taxon>
        <taxon>Bacillati</taxon>
        <taxon>Bacillota</taxon>
        <taxon>Clostridia</taxon>
        <taxon>Lachnospirales</taxon>
        <taxon>Lachnospiraceae</taxon>
    </lineage>
</organism>
<protein>
    <submittedName>
        <fullName evidence="5">Dipeptidase E</fullName>
    </submittedName>
</protein>
<evidence type="ECO:0000256" key="2">
    <source>
        <dbReference type="ARBA" id="ARBA00022670"/>
    </source>
</evidence>
<dbReference type="InterPro" id="IPR029062">
    <property type="entry name" value="Class_I_gatase-like"/>
</dbReference>
<accession>A0A3D2XD97</accession>
<dbReference type="AlphaFoldDB" id="A0A3D2XD97"/>
<dbReference type="GO" id="GO:0008236">
    <property type="term" value="F:serine-type peptidase activity"/>
    <property type="evidence" value="ECO:0007669"/>
    <property type="project" value="UniProtKB-KW"/>
</dbReference>
<evidence type="ECO:0000313" key="6">
    <source>
        <dbReference type="Proteomes" id="UP000262969"/>
    </source>
</evidence>
<dbReference type="GO" id="GO:0006508">
    <property type="term" value="P:proteolysis"/>
    <property type="evidence" value="ECO:0007669"/>
    <property type="project" value="UniProtKB-KW"/>
</dbReference>
<evidence type="ECO:0000256" key="4">
    <source>
        <dbReference type="ARBA" id="ARBA00022825"/>
    </source>
</evidence>
<sequence length="221" mass="25064">MNLKKYWAENAKCLIISSSPDNTLINDSFLTIFKEAFSMSGFSLSKIDICDRRNEDKLAKIIYDYDVLLLAGGHVPTQNEFFHRINLKELIHKFNGIIIGISAGSMNSAGRVYAQPELDEEVTDTNYKRYLDGLDLTKISILPHFQDLREATIGGLRALEDISFEDSKAKLFYALVDGSYVLIDDHDETFYGEVYWIENGTITKVCEKGECKQLTLHKGKS</sequence>